<dbReference type="PROSITE" id="PS51379">
    <property type="entry name" value="4FE4S_FER_2"/>
    <property type="match status" value="1"/>
</dbReference>
<sequence length="662" mass="75470">MYKVTWDIETGGVRLNHKVVADTLSVSPRPVFFEELDLLKLHELGWTYPHCEEPLLWACNKQYFYRGQLVFEAKGANLYNDATIEIKPGFESLTLIPVDMDEMLRRNKDILFLLESEAIEFIRDTFIDYSLASKKFEEFKANQLDYEALAAAIEKRTKRKIAIVKEDCDSFDLMEESIAQERGKKRILATKIDVFLASFSGGKDSQVVLDLCTRSLPPSVFEVIYSDTGYELPSSLDLYEDVKRHYSSLFPGLKFSTTSNHAPVLSYWDKIGTPSDTHRWCCSVMKTAPLYRSLKASGSNKQAKVLTFDGVRAEESTRRSNYNRIGKGVKHSTVINAHPILNWNTTEIFLYLFTHSLPINLAYRFGKARVGCIICPYSSCWDDMLVSKLYPQQLSPFIERIAEWSEREGIKDVENYIRDRKWKFRASGKFLTIPTQVIFKNSSANFFATVKGGKSSIIEWLKVVAPLTCIIEEERVYGDIKYKDSIYSYEITGTLSDYSFEVVGLKDLTLISSLKRVIYKAAYCINCESCEIECPTGALSVFPTIRIDTKTCVHCHRCLNFHDKGCIVANSTSMTTETNIKAKAGIDRYNTFGIHEEWMAEFLMSPEDFWENNGLGPKQVPGFKNWLKEAGIVDSKLNLTNLGKSLSQIYNDSVKITEVVET</sequence>
<organism evidence="5 6">
    <name type="scientific">Muribaculum intestinale</name>
    <dbReference type="NCBI Taxonomy" id="1796646"/>
    <lineage>
        <taxon>Bacteria</taxon>
        <taxon>Pseudomonadati</taxon>
        <taxon>Bacteroidota</taxon>
        <taxon>Bacteroidia</taxon>
        <taxon>Bacteroidales</taxon>
        <taxon>Muribaculaceae</taxon>
        <taxon>Muribaculum</taxon>
    </lineage>
</organism>
<dbReference type="Pfam" id="PF01507">
    <property type="entry name" value="PAPS_reduct"/>
    <property type="match status" value="1"/>
</dbReference>
<dbReference type="Gene3D" id="3.30.70.20">
    <property type="match status" value="1"/>
</dbReference>
<proteinExistence type="predicted"/>
<evidence type="ECO:0000313" key="5">
    <source>
        <dbReference type="EMBL" id="TGY73799.1"/>
    </source>
</evidence>
<keyword evidence="2" id="KW-0408">Iron</keyword>
<gene>
    <name evidence="5" type="ORF">E5333_08240</name>
</gene>
<dbReference type="InterPro" id="IPR002500">
    <property type="entry name" value="PAPS_reduct_dom"/>
</dbReference>
<keyword evidence="3" id="KW-0411">Iron-sulfur</keyword>
<dbReference type="GO" id="GO:0051536">
    <property type="term" value="F:iron-sulfur cluster binding"/>
    <property type="evidence" value="ECO:0007669"/>
    <property type="project" value="UniProtKB-KW"/>
</dbReference>
<dbReference type="SUPFAM" id="SSF52402">
    <property type="entry name" value="Adenine nucleotide alpha hydrolases-like"/>
    <property type="match status" value="1"/>
</dbReference>
<comment type="caution">
    <text evidence="5">The sequence shown here is derived from an EMBL/GenBank/DDBJ whole genome shotgun (WGS) entry which is preliminary data.</text>
</comment>
<dbReference type="GO" id="GO:0003824">
    <property type="term" value="F:catalytic activity"/>
    <property type="evidence" value="ECO:0007669"/>
    <property type="project" value="InterPro"/>
</dbReference>
<dbReference type="Proteomes" id="UP000306630">
    <property type="component" value="Unassembled WGS sequence"/>
</dbReference>
<dbReference type="InterPro" id="IPR017900">
    <property type="entry name" value="4Fe4S_Fe_S_CS"/>
</dbReference>
<dbReference type="PANTHER" id="PTHR43196:SF2">
    <property type="entry name" value="PHOSPHOADENOSINE PHOSPHOSULFATE REDUCTASE"/>
    <property type="match status" value="1"/>
</dbReference>
<keyword evidence="1" id="KW-0479">Metal-binding</keyword>
<name>A0A4V3RU74_9BACT</name>
<dbReference type="PANTHER" id="PTHR43196">
    <property type="entry name" value="SULFATE ADENYLYLTRANSFERASE SUBUNIT 2"/>
    <property type="match status" value="1"/>
</dbReference>
<dbReference type="GO" id="GO:0046872">
    <property type="term" value="F:metal ion binding"/>
    <property type="evidence" value="ECO:0007669"/>
    <property type="project" value="UniProtKB-KW"/>
</dbReference>
<evidence type="ECO:0000256" key="2">
    <source>
        <dbReference type="ARBA" id="ARBA00023004"/>
    </source>
</evidence>
<evidence type="ECO:0000256" key="1">
    <source>
        <dbReference type="ARBA" id="ARBA00022723"/>
    </source>
</evidence>
<accession>A0A4V3RU74</accession>
<dbReference type="SUPFAM" id="SSF54862">
    <property type="entry name" value="4Fe-4S ferredoxins"/>
    <property type="match status" value="1"/>
</dbReference>
<reference evidence="5 6" key="1">
    <citation type="submission" date="2019-04" db="EMBL/GenBank/DDBJ databases">
        <title>Microbes associate with the intestines of laboratory mice.</title>
        <authorList>
            <person name="Navarre W."/>
            <person name="Wong E."/>
            <person name="Huang K."/>
            <person name="Tropini C."/>
            <person name="Ng K."/>
            <person name="Yu B."/>
        </authorList>
    </citation>
    <scope>NUCLEOTIDE SEQUENCE [LARGE SCALE GENOMIC DNA]</scope>
    <source>
        <strain evidence="5 6">NM06_A21</strain>
    </source>
</reference>
<evidence type="ECO:0000256" key="3">
    <source>
        <dbReference type="ARBA" id="ARBA00023014"/>
    </source>
</evidence>
<dbReference type="Gene3D" id="3.40.50.620">
    <property type="entry name" value="HUPs"/>
    <property type="match status" value="1"/>
</dbReference>
<dbReference type="InterPro" id="IPR017896">
    <property type="entry name" value="4Fe4S_Fe-S-bd"/>
</dbReference>
<dbReference type="InterPro" id="IPR050128">
    <property type="entry name" value="Sulfate_adenylyltrnsfr_sub2"/>
</dbReference>
<protein>
    <submittedName>
        <fullName evidence="5">Phosphoadenosine phosphosulfate reductase</fullName>
    </submittedName>
</protein>
<evidence type="ECO:0000313" key="6">
    <source>
        <dbReference type="Proteomes" id="UP000306630"/>
    </source>
</evidence>
<dbReference type="InterPro" id="IPR014729">
    <property type="entry name" value="Rossmann-like_a/b/a_fold"/>
</dbReference>
<dbReference type="EMBL" id="SRYD01000029">
    <property type="protein sequence ID" value="TGY73799.1"/>
    <property type="molecule type" value="Genomic_DNA"/>
</dbReference>
<evidence type="ECO:0000259" key="4">
    <source>
        <dbReference type="PROSITE" id="PS51379"/>
    </source>
</evidence>
<dbReference type="PROSITE" id="PS00198">
    <property type="entry name" value="4FE4S_FER_1"/>
    <property type="match status" value="1"/>
</dbReference>
<feature type="domain" description="4Fe-4S ferredoxin-type" evidence="4">
    <location>
        <begin position="515"/>
        <end position="544"/>
    </location>
</feature>
<dbReference type="AlphaFoldDB" id="A0A4V3RU74"/>